<comment type="caution">
    <text evidence="1">The sequence shown here is derived from an EMBL/GenBank/DDBJ whole genome shotgun (WGS) entry which is preliminary data.</text>
</comment>
<accession>A0A5B7FWS7</accession>
<dbReference type="AlphaFoldDB" id="A0A5B7FWS7"/>
<evidence type="ECO:0000313" key="2">
    <source>
        <dbReference type="Proteomes" id="UP000324222"/>
    </source>
</evidence>
<gene>
    <name evidence="1" type="ORF">E2C01_046052</name>
</gene>
<evidence type="ECO:0000313" key="1">
    <source>
        <dbReference type="EMBL" id="MPC52190.1"/>
    </source>
</evidence>
<dbReference type="OrthoDB" id="6390944at2759"/>
<keyword evidence="2" id="KW-1185">Reference proteome</keyword>
<sequence>MLLILHVCYTPTVKTAPSTLQRQLSLDTITSVRASHHLYTDESLRPYWMAGSAVFSLDTDLPTGGWVGRKLLNSSSSSFCELYGVLDGKVHAAALLDTSHSRDQQRLASVSIHHYDVFCHHRYKYRHWGHMIKRHNVVSARL</sequence>
<dbReference type="EMBL" id="VSRR010010688">
    <property type="protein sequence ID" value="MPC52190.1"/>
    <property type="molecule type" value="Genomic_DNA"/>
</dbReference>
<reference evidence="1 2" key="1">
    <citation type="submission" date="2019-05" db="EMBL/GenBank/DDBJ databases">
        <title>Another draft genome of Portunus trituberculatus and its Hox gene families provides insights of decapod evolution.</title>
        <authorList>
            <person name="Jeong J.-H."/>
            <person name="Song I."/>
            <person name="Kim S."/>
            <person name="Choi T."/>
            <person name="Kim D."/>
            <person name="Ryu S."/>
            <person name="Kim W."/>
        </authorList>
    </citation>
    <scope>NUCLEOTIDE SEQUENCE [LARGE SCALE GENOMIC DNA]</scope>
    <source>
        <tissue evidence="1">Muscle</tissue>
    </source>
</reference>
<dbReference type="Proteomes" id="UP000324222">
    <property type="component" value="Unassembled WGS sequence"/>
</dbReference>
<protein>
    <submittedName>
        <fullName evidence="1">Uncharacterized protein</fullName>
    </submittedName>
</protein>
<organism evidence="1 2">
    <name type="scientific">Portunus trituberculatus</name>
    <name type="common">Swimming crab</name>
    <name type="synonym">Neptunus trituberculatus</name>
    <dbReference type="NCBI Taxonomy" id="210409"/>
    <lineage>
        <taxon>Eukaryota</taxon>
        <taxon>Metazoa</taxon>
        <taxon>Ecdysozoa</taxon>
        <taxon>Arthropoda</taxon>
        <taxon>Crustacea</taxon>
        <taxon>Multicrustacea</taxon>
        <taxon>Malacostraca</taxon>
        <taxon>Eumalacostraca</taxon>
        <taxon>Eucarida</taxon>
        <taxon>Decapoda</taxon>
        <taxon>Pleocyemata</taxon>
        <taxon>Brachyura</taxon>
        <taxon>Eubrachyura</taxon>
        <taxon>Portunoidea</taxon>
        <taxon>Portunidae</taxon>
        <taxon>Portuninae</taxon>
        <taxon>Portunus</taxon>
    </lineage>
</organism>
<name>A0A5B7FWS7_PORTR</name>
<proteinExistence type="predicted"/>